<keyword evidence="7" id="KW-0539">Nucleus</keyword>
<dbReference type="FunFam" id="1.10.10.60:FF:000007">
    <property type="entry name" value="Two-component response regulator"/>
    <property type="match status" value="1"/>
</dbReference>
<dbReference type="OrthoDB" id="60033at2759"/>
<feature type="compositionally biased region" description="Acidic residues" evidence="9">
    <location>
        <begin position="133"/>
        <end position="143"/>
    </location>
</feature>
<sequence length="522" mass="56229">GYVRFTNLYFLAVTTCSQATVALNLLREKRGCFDVVLSDVHMPDMDGFKLLELVGLEMDLPVIMMSADGRTNLVMRGIRHGACDYLIKPVREEELKNIWQHVVRKKKNENKEYEHSGAEGLLKIPKKRRDAKEEDDGEQENDDPAAAKKPRVVWSVELHQQFVSAVNQLGIDKAVPKRILELMNVPGLTRENVASHLQKFRLYLKRLSGVAQQQVGIPNSCCGPLEQNGNHSSLGGFDIQALAASGHIPPQTLAALHAELLGRPTGTLVSPGMDQRLLQASFKGPAGISMTMVWPLGGWPPNGPGTVGPLTNLGGLGAQSGNILMGMLQQQQKQTLQSEPSRSINVQPSCLVVPSQPSASFQAGKNPASMNQNLSDGNLKTPSVLNGYSGPGSISPSMLSCSINADNIPNRQLQNSTLASTAAGQLPGFARNVSDTQGSYGFNSGQVLDQGPLRNLGFVGKGNSIPSRFAVDEAESPMGILDYGKFQGGSNGNKVKQEPSMDFVENGKVCIPVIQNFSPKIS</sequence>
<name>A0A6A4KZD9_9ERIC</name>
<dbReference type="GO" id="GO:0000160">
    <property type="term" value="P:phosphorelay signal transduction system"/>
    <property type="evidence" value="ECO:0007669"/>
    <property type="project" value="UniProtKB-KW"/>
</dbReference>
<protein>
    <recommendedName>
        <fullName evidence="14">Two-component response regulator</fullName>
    </recommendedName>
</protein>
<gene>
    <name evidence="12" type="ORF">C3L33_17222</name>
</gene>
<evidence type="ECO:0000256" key="4">
    <source>
        <dbReference type="ARBA" id="ARBA00023015"/>
    </source>
</evidence>
<accession>A0A6A4KZD9</accession>
<dbReference type="NCBIfam" id="TIGR01557">
    <property type="entry name" value="myb_SHAQKYF"/>
    <property type="match status" value="1"/>
</dbReference>
<dbReference type="PROSITE" id="PS50110">
    <property type="entry name" value="RESPONSE_REGULATORY"/>
    <property type="match status" value="1"/>
</dbReference>
<evidence type="ECO:0000256" key="6">
    <source>
        <dbReference type="ARBA" id="ARBA00023163"/>
    </source>
</evidence>
<evidence type="ECO:0000256" key="3">
    <source>
        <dbReference type="ARBA" id="ARBA00023012"/>
    </source>
</evidence>
<dbReference type="Pfam" id="PF00249">
    <property type="entry name" value="Myb_DNA-binding"/>
    <property type="match status" value="1"/>
</dbReference>
<dbReference type="InterPro" id="IPR001789">
    <property type="entry name" value="Sig_transdc_resp-reg_receiver"/>
</dbReference>
<dbReference type="EMBL" id="QEFC01002743">
    <property type="protein sequence ID" value="KAE9450875.1"/>
    <property type="molecule type" value="Genomic_DNA"/>
</dbReference>
<organism evidence="12 13">
    <name type="scientific">Rhododendron williamsianum</name>
    <dbReference type="NCBI Taxonomy" id="262921"/>
    <lineage>
        <taxon>Eukaryota</taxon>
        <taxon>Viridiplantae</taxon>
        <taxon>Streptophyta</taxon>
        <taxon>Embryophyta</taxon>
        <taxon>Tracheophyta</taxon>
        <taxon>Spermatophyta</taxon>
        <taxon>Magnoliopsida</taxon>
        <taxon>eudicotyledons</taxon>
        <taxon>Gunneridae</taxon>
        <taxon>Pentapetalae</taxon>
        <taxon>asterids</taxon>
        <taxon>Ericales</taxon>
        <taxon>Ericaceae</taxon>
        <taxon>Ericoideae</taxon>
        <taxon>Rhodoreae</taxon>
        <taxon>Rhododendron</taxon>
    </lineage>
</organism>
<dbReference type="GO" id="GO:0009736">
    <property type="term" value="P:cytokinin-activated signaling pathway"/>
    <property type="evidence" value="ECO:0007669"/>
    <property type="project" value="InterPro"/>
</dbReference>
<keyword evidence="2 8" id="KW-0597">Phosphoprotein</keyword>
<evidence type="ECO:0000256" key="5">
    <source>
        <dbReference type="ARBA" id="ARBA00023159"/>
    </source>
</evidence>
<proteinExistence type="predicted"/>
<dbReference type="InterPro" id="IPR006447">
    <property type="entry name" value="Myb_dom_plants"/>
</dbReference>
<dbReference type="SMART" id="SM00448">
    <property type="entry name" value="REC"/>
    <property type="match status" value="1"/>
</dbReference>
<dbReference type="InterPro" id="IPR011006">
    <property type="entry name" value="CheY-like_superfamily"/>
</dbReference>
<dbReference type="PANTHER" id="PTHR43874:SF123">
    <property type="entry name" value="TWO-COMPONENT RESPONSE REGULATOR ARR14"/>
    <property type="match status" value="1"/>
</dbReference>
<dbReference type="SUPFAM" id="SSF52172">
    <property type="entry name" value="CheY-like"/>
    <property type="match status" value="1"/>
</dbReference>
<dbReference type="GO" id="GO:0005634">
    <property type="term" value="C:nucleus"/>
    <property type="evidence" value="ECO:0007669"/>
    <property type="project" value="UniProtKB-SubCell"/>
</dbReference>
<dbReference type="CDD" id="cd17584">
    <property type="entry name" value="REC_typeB_ARR-like"/>
    <property type="match status" value="1"/>
</dbReference>
<dbReference type="PROSITE" id="PS51294">
    <property type="entry name" value="HTH_MYB"/>
    <property type="match status" value="1"/>
</dbReference>
<dbReference type="Pfam" id="PF00072">
    <property type="entry name" value="Response_reg"/>
    <property type="match status" value="1"/>
</dbReference>
<dbReference type="AlphaFoldDB" id="A0A6A4KZD9"/>
<dbReference type="GO" id="GO:0003677">
    <property type="term" value="F:DNA binding"/>
    <property type="evidence" value="ECO:0007669"/>
    <property type="project" value="InterPro"/>
</dbReference>
<dbReference type="InterPro" id="IPR017930">
    <property type="entry name" value="Myb_dom"/>
</dbReference>
<feature type="modified residue" description="4-aspartylphosphate" evidence="8">
    <location>
        <position position="39"/>
    </location>
</feature>
<keyword evidence="3" id="KW-0902">Two-component regulatory system</keyword>
<dbReference type="InterPro" id="IPR009057">
    <property type="entry name" value="Homeodomain-like_sf"/>
</dbReference>
<evidence type="ECO:0000256" key="2">
    <source>
        <dbReference type="ARBA" id="ARBA00022553"/>
    </source>
</evidence>
<feature type="domain" description="Response regulatory" evidence="10">
    <location>
        <begin position="1"/>
        <end position="103"/>
    </location>
</feature>
<feature type="region of interest" description="Disordered" evidence="9">
    <location>
        <begin position="110"/>
        <end position="147"/>
    </location>
</feature>
<evidence type="ECO:0000259" key="11">
    <source>
        <dbReference type="PROSITE" id="PS51294"/>
    </source>
</evidence>
<dbReference type="SUPFAM" id="SSF46689">
    <property type="entry name" value="Homeodomain-like"/>
    <property type="match status" value="1"/>
</dbReference>
<dbReference type="Proteomes" id="UP000428333">
    <property type="component" value="Linkage Group LG10"/>
</dbReference>
<evidence type="ECO:0000256" key="8">
    <source>
        <dbReference type="PROSITE-ProRule" id="PRU00169"/>
    </source>
</evidence>
<evidence type="ECO:0000256" key="1">
    <source>
        <dbReference type="ARBA" id="ARBA00004123"/>
    </source>
</evidence>
<feature type="non-terminal residue" evidence="12">
    <location>
        <position position="1"/>
    </location>
</feature>
<feature type="domain" description="HTH myb-type" evidence="11">
    <location>
        <begin position="146"/>
        <end position="205"/>
    </location>
</feature>
<comment type="subcellular location">
    <subcellularLocation>
        <location evidence="1">Nucleus</location>
    </subcellularLocation>
</comment>
<dbReference type="InterPro" id="IPR045279">
    <property type="entry name" value="ARR-like"/>
</dbReference>
<keyword evidence="6" id="KW-0804">Transcription</keyword>
<keyword evidence="4" id="KW-0805">Transcription regulation</keyword>
<keyword evidence="5" id="KW-0010">Activator</keyword>
<comment type="caution">
    <text evidence="12">The sequence shown here is derived from an EMBL/GenBank/DDBJ whole genome shotgun (WGS) entry which is preliminary data.</text>
</comment>
<evidence type="ECO:0000256" key="7">
    <source>
        <dbReference type="ARBA" id="ARBA00023242"/>
    </source>
</evidence>
<dbReference type="Gene3D" id="3.40.50.2300">
    <property type="match status" value="1"/>
</dbReference>
<evidence type="ECO:0000313" key="13">
    <source>
        <dbReference type="Proteomes" id="UP000428333"/>
    </source>
</evidence>
<reference evidence="12 13" key="1">
    <citation type="journal article" date="2019" name="Genome Biol. Evol.">
        <title>The Rhododendron genome and chromosomal organization provide insight into shared whole-genome duplications across the heath family (Ericaceae).</title>
        <authorList>
            <person name="Soza V.L."/>
            <person name="Lindsley D."/>
            <person name="Waalkes A."/>
            <person name="Ramage E."/>
            <person name="Patwardhan R.P."/>
            <person name="Burton J.N."/>
            <person name="Adey A."/>
            <person name="Kumar A."/>
            <person name="Qiu R."/>
            <person name="Shendure J."/>
            <person name="Hall B."/>
        </authorList>
    </citation>
    <scope>NUCLEOTIDE SEQUENCE [LARGE SCALE GENOMIC DNA]</scope>
    <source>
        <strain evidence="12">RSF 1966-606</strain>
    </source>
</reference>
<evidence type="ECO:0008006" key="14">
    <source>
        <dbReference type="Google" id="ProtNLM"/>
    </source>
</evidence>
<evidence type="ECO:0000256" key="9">
    <source>
        <dbReference type="SAM" id="MobiDB-lite"/>
    </source>
</evidence>
<dbReference type="Gene3D" id="1.10.10.60">
    <property type="entry name" value="Homeodomain-like"/>
    <property type="match status" value="1"/>
</dbReference>
<dbReference type="InterPro" id="IPR001005">
    <property type="entry name" value="SANT/Myb"/>
</dbReference>
<evidence type="ECO:0000259" key="10">
    <source>
        <dbReference type="PROSITE" id="PS50110"/>
    </source>
</evidence>
<dbReference type="PANTHER" id="PTHR43874">
    <property type="entry name" value="TWO-COMPONENT RESPONSE REGULATOR"/>
    <property type="match status" value="1"/>
</dbReference>
<evidence type="ECO:0000313" key="12">
    <source>
        <dbReference type="EMBL" id="KAE9450875.1"/>
    </source>
</evidence>
<keyword evidence="13" id="KW-1185">Reference proteome</keyword>